<gene>
    <name evidence="2" type="ORF">HYG79_09630</name>
</gene>
<dbReference type="AlphaFoldDB" id="A0A7H9AVY0"/>
<dbReference type="Proteomes" id="UP000509302">
    <property type="component" value="Chromosome"/>
</dbReference>
<evidence type="ECO:0000256" key="1">
    <source>
        <dbReference type="SAM" id="Phobius"/>
    </source>
</evidence>
<keyword evidence="1" id="KW-0812">Transmembrane</keyword>
<accession>A0A7H9AVY0</accession>
<feature type="transmembrane region" description="Helical" evidence="1">
    <location>
        <begin position="7"/>
        <end position="27"/>
    </location>
</feature>
<organism evidence="2 3">
    <name type="scientific">Costertonia aggregata</name>
    <dbReference type="NCBI Taxonomy" id="343403"/>
    <lineage>
        <taxon>Bacteria</taxon>
        <taxon>Pseudomonadati</taxon>
        <taxon>Bacteroidota</taxon>
        <taxon>Flavobacteriia</taxon>
        <taxon>Flavobacteriales</taxon>
        <taxon>Flavobacteriaceae</taxon>
        <taxon>Costertonia</taxon>
    </lineage>
</organism>
<proteinExistence type="predicted"/>
<keyword evidence="3" id="KW-1185">Reference proteome</keyword>
<dbReference type="KEGG" id="cagg:HYG79_09630"/>
<keyword evidence="1" id="KW-1133">Transmembrane helix</keyword>
<protein>
    <submittedName>
        <fullName evidence="2">DUF2975 domain-containing protein</fullName>
    </submittedName>
</protein>
<sequence>MRTIGKGISIFSIIAIIFDFALSYDLLSDYKVVENRSIAYQSGYFLGHFIGHVSGILSKWFPLMILAILILIIANLLEKGSLLKEENDLTI</sequence>
<name>A0A7H9AVY0_9FLAO</name>
<keyword evidence="1" id="KW-0472">Membrane</keyword>
<feature type="transmembrane region" description="Helical" evidence="1">
    <location>
        <begin position="60"/>
        <end position="77"/>
    </location>
</feature>
<evidence type="ECO:0000313" key="2">
    <source>
        <dbReference type="EMBL" id="QLG47252.1"/>
    </source>
</evidence>
<reference evidence="2 3" key="1">
    <citation type="journal article" date="2006" name="Int. J. Syst. Evol. Microbiol.">
        <title>Costertonia aggregata gen. nov., sp. nov., a mesophilic marine bacterium of the family Flavobacteriaceae, isolated from a mature biofilm.</title>
        <authorList>
            <person name="Kwon K.K."/>
            <person name="Lee Y.K."/>
            <person name="Lee H.K."/>
        </authorList>
    </citation>
    <scope>NUCLEOTIDE SEQUENCE [LARGE SCALE GENOMIC DNA]</scope>
    <source>
        <strain evidence="2 3">KCCM 42265</strain>
    </source>
</reference>
<dbReference type="EMBL" id="CP058595">
    <property type="protein sequence ID" value="QLG47252.1"/>
    <property type="molecule type" value="Genomic_DNA"/>
</dbReference>
<evidence type="ECO:0000313" key="3">
    <source>
        <dbReference type="Proteomes" id="UP000509302"/>
    </source>
</evidence>